<feature type="compositionally biased region" description="Gly residues" evidence="5">
    <location>
        <begin position="304"/>
        <end position="340"/>
    </location>
</feature>
<dbReference type="InterPro" id="IPR009571">
    <property type="entry name" value="SUR7/Rim9-like_fungi"/>
</dbReference>
<evidence type="ECO:0000256" key="5">
    <source>
        <dbReference type="SAM" id="MobiDB-lite"/>
    </source>
</evidence>
<dbReference type="OrthoDB" id="2354757at2759"/>
<feature type="transmembrane region" description="Helical" evidence="6">
    <location>
        <begin position="83"/>
        <end position="106"/>
    </location>
</feature>
<dbReference type="Proteomes" id="UP000784919">
    <property type="component" value="Unassembled WGS sequence"/>
</dbReference>
<keyword evidence="4 6" id="KW-0472">Membrane</keyword>
<accession>A0A9P7SPL6</accession>
<evidence type="ECO:0000256" key="7">
    <source>
        <dbReference type="SAM" id="SignalP"/>
    </source>
</evidence>
<feature type="transmembrane region" description="Helical" evidence="6">
    <location>
        <begin position="150"/>
        <end position="172"/>
    </location>
</feature>
<proteinExistence type="predicted"/>
<keyword evidence="2 6" id="KW-0812">Transmembrane</keyword>
<evidence type="ECO:0000256" key="2">
    <source>
        <dbReference type="ARBA" id="ARBA00022692"/>
    </source>
</evidence>
<feature type="signal peptide" evidence="7">
    <location>
        <begin position="1"/>
        <end position="25"/>
    </location>
</feature>
<protein>
    <recommendedName>
        <fullName evidence="10">PalI protein</fullName>
    </recommendedName>
</protein>
<feature type="compositionally biased region" description="Basic and acidic residues" evidence="5">
    <location>
        <begin position="239"/>
        <end position="251"/>
    </location>
</feature>
<name>A0A9P7SPL6_9HYPO</name>
<dbReference type="PANTHER" id="PTHR28013:SF3">
    <property type="entry name" value="PROTEIN DCV1-RELATED"/>
    <property type="match status" value="1"/>
</dbReference>
<dbReference type="GO" id="GO:0005886">
    <property type="term" value="C:plasma membrane"/>
    <property type="evidence" value="ECO:0007669"/>
    <property type="project" value="InterPro"/>
</dbReference>
<dbReference type="GO" id="GO:0032153">
    <property type="term" value="C:cell division site"/>
    <property type="evidence" value="ECO:0007669"/>
    <property type="project" value="TreeGrafter"/>
</dbReference>
<dbReference type="AlphaFoldDB" id="A0A9P7SPL6"/>
<feature type="region of interest" description="Disordered" evidence="5">
    <location>
        <begin position="541"/>
        <end position="633"/>
    </location>
</feature>
<gene>
    <name evidence="8" type="ORF">E4U56_007248</name>
</gene>
<evidence type="ECO:0000256" key="3">
    <source>
        <dbReference type="ARBA" id="ARBA00022989"/>
    </source>
</evidence>
<evidence type="ECO:0000313" key="9">
    <source>
        <dbReference type="Proteomes" id="UP000784919"/>
    </source>
</evidence>
<reference evidence="8" key="1">
    <citation type="journal article" date="2020" name="bioRxiv">
        <title>Whole genome comparisons of ergot fungi reveals the divergence and evolution of species within the genus Claviceps are the result of varying mechanisms driving genome evolution and host range expansion.</title>
        <authorList>
            <person name="Wyka S.A."/>
            <person name="Mondo S.J."/>
            <person name="Liu M."/>
            <person name="Dettman J."/>
            <person name="Nalam V."/>
            <person name="Broders K.D."/>
        </authorList>
    </citation>
    <scope>NUCLEOTIDE SEQUENCE</scope>
    <source>
        <strain evidence="8">CCC 1102</strain>
    </source>
</reference>
<comment type="caution">
    <text evidence="8">The sequence shown here is derived from an EMBL/GenBank/DDBJ whole genome shotgun (WGS) entry which is preliminary data.</text>
</comment>
<sequence length="735" mass="77733">MLRPATPLSVLLFVAFVLLLLSVISIPITKFAPLGENKNVKYGVFGYCQGDKCSKIGLGYPSGGILNDDTQQFDFPASARHTLSAILVIHPVAAFLTLVMFCLAAAAHMHSTSHSVRYLLVVFIFMLLTFVVCIVAFVIDVLLFMPHLAWGSYVVLAAAIIVAVCAVGTCAMRRAVIGRKSRHERVAGNAEMSGQNYFDREAQFNKPTPVVATQPAGPGVGGGLPGAADTQPTFATFESQRKDDQVSDERIPLTQTSPAENSIDLANMGGPASMAGARRSLSRDPHGNLNNGAPDAFAPQPYGRGRGGGPRGGRGGPYGRGGFDAHGVGGRGRGGGRGGYGPPPGRGGPRGRGGYGPPPRGAYGPGGMRGGRGPPVASHGNMDLGQYERGPSGEVFMPYGQPSASPALDRGWNGSNHGSVADGYDLPRAESPPPLPDHEMGVPRAESPPPLPGHAMGIPRAESPPPLSGHAMGIPRAESPPPLLGHAMVIAPAIEMEAAPLSPPHSFGQHKQLRDSDEDVAGMVSLQQHRAMADNGRDTFMSDASRYSSDKHYVPPRAAWNQSSGRHSPRAASPAHSFRPNPEHSAPHLPPSRMGSRSDYYEDVDPKFEAMHPQTPQTPQTPQNPHGGPLLHVHPPDSVYEDVHAVVGGARSPAESERSNFTSISQRGVNPRWEPQPPMPNQGVPSRRPVQMKQQRQDVLLNNNPDFQLPGSRGQAPSRGGPGMIPGSAYPTGAI</sequence>
<dbReference type="EMBL" id="SRPS01000067">
    <property type="protein sequence ID" value="KAG5970854.1"/>
    <property type="molecule type" value="Genomic_DNA"/>
</dbReference>
<feature type="compositionally biased region" description="Gly residues" evidence="5">
    <location>
        <begin position="363"/>
        <end position="373"/>
    </location>
</feature>
<organism evidence="8 9">
    <name type="scientific">Claviceps arundinis</name>
    <dbReference type="NCBI Taxonomy" id="1623583"/>
    <lineage>
        <taxon>Eukaryota</taxon>
        <taxon>Fungi</taxon>
        <taxon>Dikarya</taxon>
        <taxon>Ascomycota</taxon>
        <taxon>Pezizomycotina</taxon>
        <taxon>Sordariomycetes</taxon>
        <taxon>Hypocreomycetidae</taxon>
        <taxon>Hypocreales</taxon>
        <taxon>Clavicipitaceae</taxon>
        <taxon>Claviceps</taxon>
    </lineage>
</organism>
<keyword evidence="7" id="KW-0732">Signal</keyword>
<dbReference type="GO" id="GO:0035838">
    <property type="term" value="C:growing cell tip"/>
    <property type="evidence" value="ECO:0007669"/>
    <property type="project" value="TreeGrafter"/>
</dbReference>
<keyword evidence="3 6" id="KW-1133">Transmembrane helix</keyword>
<evidence type="ECO:0000313" key="8">
    <source>
        <dbReference type="EMBL" id="KAG5970854.1"/>
    </source>
</evidence>
<evidence type="ECO:0000256" key="4">
    <source>
        <dbReference type="ARBA" id="ARBA00023136"/>
    </source>
</evidence>
<comment type="subcellular location">
    <subcellularLocation>
        <location evidence="1">Membrane</location>
        <topology evidence="1">Multi-pass membrane protein</topology>
    </subcellularLocation>
</comment>
<feature type="compositionally biased region" description="Low complexity" evidence="5">
    <location>
        <begin position="613"/>
        <end position="633"/>
    </location>
</feature>
<dbReference type="PANTHER" id="PTHR28013">
    <property type="entry name" value="PROTEIN DCV1-RELATED"/>
    <property type="match status" value="1"/>
</dbReference>
<evidence type="ECO:0008006" key="10">
    <source>
        <dbReference type="Google" id="ProtNLM"/>
    </source>
</evidence>
<evidence type="ECO:0000256" key="1">
    <source>
        <dbReference type="ARBA" id="ARBA00004141"/>
    </source>
</evidence>
<dbReference type="Pfam" id="PF06687">
    <property type="entry name" value="SUR7"/>
    <property type="match status" value="1"/>
</dbReference>
<feature type="chain" id="PRO_5040286332" description="PalI protein" evidence="7">
    <location>
        <begin position="26"/>
        <end position="735"/>
    </location>
</feature>
<evidence type="ECO:0000256" key="6">
    <source>
        <dbReference type="SAM" id="Phobius"/>
    </source>
</evidence>
<feature type="region of interest" description="Disordered" evidence="5">
    <location>
        <begin position="651"/>
        <end position="735"/>
    </location>
</feature>
<feature type="transmembrane region" description="Helical" evidence="6">
    <location>
        <begin position="118"/>
        <end position="144"/>
    </location>
</feature>
<feature type="region of interest" description="Disordered" evidence="5">
    <location>
        <begin position="238"/>
        <end position="479"/>
    </location>
</feature>
<feature type="compositionally biased region" description="Polar residues" evidence="5">
    <location>
        <begin position="659"/>
        <end position="668"/>
    </location>
</feature>
<dbReference type="InterPro" id="IPR051380">
    <property type="entry name" value="pH-response_reg_palI/RIM9"/>
</dbReference>